<proteinExistence type="predicted"/>
<accession>A0A6I6JGK9</accession>
<dbReference type="InterPro" id="IPR018062">
    <property type="entry name" value="HTH_AraC-typ_CS"/>
</dbReference>
<dbReference type="KEGG" id="psel:GM415_05735"/>
<dbReference type="PROSITE" id="PS00041">
    <property type="entry name" value="HTH_ARAC_FAMILY_1"/>
    <property type="match status" value="1"/>
</dbReference>
<keyword evidence="2" id="KW-0238">DNA-binding</keyword>
<dbReference type="Proteomes" id="UP000428328">
    <property type="component" value="Chromosome"/>
</dbReference>
<name>A0A6I6JGK9_9BACT</name>
<dbReference type="InterPro" id="IPR009057">
    <property type="entry name" value="Homeodomain-like_sf"/>
</dbReference>
<dbReference type="Pfam" id="PF01965">
    <property type="entry name" value="DJ-1_PfpI"/>
    <property type="match status" value="1"/>
</dbReference>
<gene>
    <name evidence="5" type="ORF">GM415_05735</name>
</gene>
<dbReference type="AlphaFoldDB" id="A0A6I6JGK9"/>
<dbReference type="GO" id="GO:0003700">
    <property type="term" value="F:DNA-binding transcription factor activity"/>
    <property type="evidence" value="ECO:0007669"/>
    <property type="project" value="InterPro"/>
</dbReference>
<dbReference type="InterPro" id="IPR018060">
    <property type="entry name" value="HTH_AraC"/>
</dbReference>
<evidence type="ECO:0000256" key="2">
    <source>
        <dbReference type="ARBA" id="ARBA00023125"/>
    </source>
</evidence>
<dbReference type="Gene3D" id="3.40.50.880">
    <property type="match status" value="1"/>
</dbReference>
<evidence type="ECO:0000259" key="4">
    <source>
        <dbReference type="PROSITE" id="PS01124"/>
    </source>
</evidence>
<dbReference type="Gene3D" id="1.10.10.60">
    <property type="entry name" value="Homeodomain-like"/>
    <property type="match status" value="1"/>
</dbReference>
<evidence type="ECO:0000313" key="5">
    <source>
        <dbReference type="EMBL" id="QGY41996.1"/>
    </source>
</evidence>
<dbReference type="PANTHER" id="PTHR43130:SF3">
    <property type="entry name" value="HTH-TYPE TRANSCRIPTIONAL REGULATOR RV1931C"/>
    <property type="match status" value="1"/>
</dbReference>
<keyword evidence="6" id="KW-1185">Reference proteome</keyword>
<evidence type="ECO:0000313" key="6">
    <source>
        <dbReference type="Proteomes" id="UP000428328"/>
    </source>
</evidence>
<protein>
    <submittedName>
        <fullName evidence="5">Helix-turn-helix domain-containing protein</fullName>
    </submittedName>
</protein>
<keyword evidence="3" id="KW-0804">Transcription</keyword>
<dbReference type="InterPro" id="IPR052158">
    <property type="entry name" value="INH-QAR"/>
</dbReference>
<reference evidence="5 6" key="1">
    <citation type="submission" date="2019-11" db="EMBL/GenBank/DDBJ databases">
        <authorList>
            <person name="Zheng R.K."/>
            <person name="Sun C.M."/>
        </authorList>
    </citation>
    <scope>NUCLEOTIDE SEQUENCE [LARGE SCALE GENOMIC DNA]</scope>
    <source>
        <strain evidence="5 6">SRB007</strain>
    </source>
</reference>
<dbReference type="Pfam" id="PF12833">
    <property type="entry name" value="HTH_18"/>
    <property type="match status" value="1"/>
</dbReference>
<dbReference type="EMBL" id="CP046400">
    <property type="protein sequence ID" value="QGY41996.1"/>
    <property type="molecule type" value="Genomic_DNA"/>
</dbReference>
<dbReference type="PANTHER" id="PTHR43130">
    <property type="entry name" value="ARAC-FAMILY TRANSCRIPTIONAL REGULATOR"/>
    <property type="match status" value="1"/>
</dbReference>
<organism evidence="5 6">
    <name type="scientific">Pseudodesulfovibrio cashew</name>
    <dbReference type="NCBI Taxonomy" id="2678688"/>
    <lineage>
        <taxon>Bacteria</taxon>
        <taxon>Pseudomonadati</taxon>
        <taxon>Thermodesulfobacteriota</taxon>
        <taxon>Desulfovibrionia</taxon>
        <taxon>Desulfovibrionales</taxon>
        <taxon>Desulfovibrionaceae</taxon>
    </lineage>
</organism>
<dbReference type="SMART" id="SM00342">
    <property type="entry name" value="HTH_ARAC"/>
    <property type="match status" value="1"/>
</dbReference>
<dbReference type="InterPro" id="IPR002818">
    <property type="entry name" value="DJ-1/PfpI"/>
</dbReference>
<dbReference type="SUPFAM" id="SSF46689">
    <property type="entry name" value="Homeodomain-like"/>
    <property type="match status" value="2"/>
</dbReference>
<evidence type="ECO:0000256" key="1">
    <source>
        <dbReference type="ARBA" id="ARBA00023015"/>
    </source>
</evidence>
<dbReference type="GO" id="GO:0043565">
    <property type="term" value="F:sequence-specific DNA binding"/>
    <property type="evidence" value="ECO:0007669"/>
    <property type="project" value="InterPro"/>
</dbReference>
<dbReference type="SUPFAM" id="SSF52317">
    <property type="entry name" value="Class I glutamine amidotransferase-like"/>
    <property type="match status" value="1"/>
</dbReference>
<sequence>MKKRMEFYFYQGMLALDVTGPLDVFQAANELLSRNGKGKGGYELTFSANAPGPVSTSSGLCLHADARPGMKKIDTLLVPGGMIAETASTDSTNSLNIQMAAQKARRVVSVCSGAFLLAAAGLLDGRKATTHWMVADRLAQLYPAVHLEQDSIYVQDGNTYTSAGVTAGIDLALALVEEDYGPSLAIEVARLLLLYRRRPGNQSQFSTTLALQAKVGKRFKPLFDWAEAHLDQKLTVDQLAEKAHMSSRTFARIFPSETGMSPGRFIEQLRIDRARELLESGVEGLEQIARESGFGREERLRRAFQRRLGISPAQYRAHFMKGEQHDQGSYIRDIHL</sequence>
<dbReference type="InterPro" id="IPR029062">
    <property type="entry name" value="Class_I_gatase-like"/>
</dbReference>
<keyword evidence="1" id="KW-0805">Transcription regulation</keyword>
<evidence type="ECO:0000256" key="3">
    <source>
        <dbReference type="ARBA" id="ARBA00023163"/>
    </source>
</evidence>
<dbReference type="CDD" id="cd03137">
    <property type="entry name" value="GATase1_AraC_1"/>
    <property type="match status" value="1"/>
</dbReference>
<dbReference type="PROSITE" id="PS01124">
    <property type="entry name" value="HTH_ARAC_FAMILY_2"/>
    <property type="match status" value="1"/>
</dbReference>
<feature type="domain" description="HTH araC/xylS-type" evidence="4">
    <location>
        <begin position="220"/>
        <end position="318"/>
    </location>
</feature>